<dbReference type="GO" id="GO:1901907">
    <property type="term" value="P:diadenosine pentaphosphate catabolic process"/>
    <property type="evidence" value="ECO:0007669"/>
    <property type="project" value="EnsemblFungi"/>
</dbReference>
<dbReference type="GO" id="GO:0052847">
    <property type="term" value="F:inositol-1,5-bisdiphosphate-2,3,4,6-tetrakisphosphate 5-diphosphatase activity"/>
    <property type="evidence" value="ECO:0007669"/>
    <property type="project" value="EnsemblFungi"/>
</dbReference>
<dbReference type="GO" id="GO:0034431">
    <property type="term" value="F:bis(5'-adenosyl)-hexaphosphatase activity"/>
    <property type="evidence" value="ECO:0007669"/>
    <property type="project" value="EnsemblFungi"/>
</dbReference>
<dbReference type="GO" id="GO:0071545">
    <property type="term" value="P:inositol phosphate catabolic process"/>
    <property type="evidence" value="ECO:0007669"/>
    <property type="project" value="EnsemblFungi"/>
</dbReference>
<dbReference type="InterPro" id="IPR047198">
    <property type="entry name" value="DDP-like_NUDIX"/>
</dbReference>
<dbReference type="CDD" id="cd04666">
    <property type="entry name" value="NUDIX_DIPP2_like_Nudt4"/>
    <property type="match status" value="1"/>
</dbReference>
<evidence type="ECO:0000256" key="1">
    <source>
        <dbReference type="ARBA" id="ARBA00001946"/>
    </source>
</evidence>
<dbReference type="RefSeq" id="XP_018987926.1">
    <property type="nucleotide sequence ID" value="XM_019132616.1"/>
</dbReference>
<dbReference type="GO" id="GO:0030643">
    <property type="term" value="P:intracellular phosphate ion homeostasis"/>
    <property type="evidence" value="ECO:0007669"/>
    <property type="project" value="EnsemblFungi"/>
</dbReference>
<dbReference type="PANTHER" id="PTHR12629:SF0">
    <property type="entry name" value="DIPHOSPHOINOSITOL-POLYPHOSPHATE DIPHOSPHATASE"/>
    <property type="match status" value="1"/>
</dbReference>
<protein>
    <recommendedName>
        <fullName evidence="5">Nudix hydrolase domain-containing protein</fullName>
    </recommendedName>
</protein>
<dbReference type="STRING" id="984486.A0A1E3QYA1"/>
<name>A0A1E3QYA1_9ASCO</name>
<sequence length="175" mass="19981">MSFAKTTEAREGREHQCYSKATGARLVAGCIALNADKTKVIMITSTNSKSKWILPKGGIEADEAGDYLATALRETWEEAGITGKLTLKLGVVEDKRPPKKWNTKNEYGIMIPRTEFHFYEMQVEELAKEWPESNKRERRWCTYTEAKQELEKAKRPELVDALNSCSIDKQFKEST</sequence>
<dbReference type="GO" id="GO:0046872">
    <property type="term" value="F:metal ion binding"/>
    <property type="evidence" value="ECO:0007669"/>
    <property type="project" value="UniProtKB-KW"/>
</dbReference>
<dbReference type="PANTHER" id="PTHR12629">
    <property type="entry name" value="DIPHOSPHOINOSITOL POLYPHOSPHATE PHOSPHOHYDROLASE"/>
    <property type="match status" value="1"/>
</dbReference>
<dbReference type="GO" id="GO:0000298">
    <property type="term" value="F:endopolyphosphatase activity"/>
    <property type="evidence" value="ECO:0007669"/>
    <property type="project" value="EnsemblFungi"/>
</dbReference>
<dbReference type="GO" id="GO:0005737">
    <property type="term" value="C:cytoplasm"/>
    <property type="evidence" value="ECO:0007669"/>
    <property type="project" value="TreeGrafter"/>
</dbReference>
<evidence type="ECO:0000256" key="2">
    <source>
        <dbReference type="ARBA" id="ARBA00022723"/>
    </source>
</evidence>
<dbReference type="AlphaFoldDB" id="A0A1E3QYA1"/>
<dbReference type="GO" id="GO:0052846">
    <property type="term" value="F:inositol-1,5-bisdiphosphate-2,3,4,6-tetrakisphosphate 1-diphosphatase activity"/>
    <property type="evidence" value="ECO:0007669"/>
    <property type="project" value="EnsemblFungi"/>
</dbReference>
<keyword evidence="7" id="KW-1185">Reference proteome</keyword>
<gene>
    <name evidence="6" type="ORF">BABINDRAFT_73901</name>
</gene>
<dbReference type="OrthoDB" id="2011998at2759"/>
<dbReference type="Gene3D" id="3.90.79.10">
    <property type="entry name" value="Nucleoside Triphosphate Pyrophosphohydrolase"/>
    <property type="match status" value="1"/>
</dbReference>
<dbReference type="GO" id="GO:0052845">
    <property type="term" value="F:inositol-5-diphosphate-1,2,3,4,6-pentakisphosphate diphosphatase activity"/>
    <property type="evidence" value="ECO:0007669"/>
    <property type="project" value="EnsemblFungi"/>
</dbReference>
<evidence type="ECO:0000256" key="4">
    <source>
        <dbReference type="ARBA" id="ARBA00022842"/>
    </source>
</evidence>
<dbReference type="Proteomes" id="UP000094336">
    <property type="component" value="Unassembled WGS sequence"/>
</dbReference>
<dbReference type="PROSITE" id="PS51462">
    <property type="entry name" value="NUDIX"/>
    <property type="match status" value="1"/>
</dbReference>
<dbReference type="GO" id="GO:1901909">
    <property type="term" value="P:diadenosine hexaphosphate catabolic process"/>
    <property type="evidence" value="ECO:0007669"/>
    <property type="project" value="EnsemblFungi"/>
</dbReference>
<dbReference type="GeneID" id="30150469"/>
<dbReference type="GO" id="GO:0034432">
    <property type="term" value="F:bis(5'-adenosyl)-pentaphosphatase activity"/>
    <property type="evidence" value="ECO:0007669"/>
    <property type="project" value="EnsemblFungi"/>
</dbReference>
<reference evidence="7" key="1">
    <citation type="submission" date="2016-05" db="EMBL/GenBank/DDBJ databases">
        <title>Comparative genomics of biotechnologically important yeasts.</title>
        <authorList>
            <consortium name="DOE Joint Genome Institute"/>
            <person name="Riley R."/>
            <person name="Haridas S."/>
            <person name="Wolfe K.H."/>
            <person name="Lopes M.R."/>
            <person name="Hittinger C.T."/>
            <person name="Goker M."/>
            <person name="Salamov A."/>
            <person name="Wisecaver J."/>
            <person name="Long T.M."/>
            <person name="Aerts A.L."/>
            <person name="Barry K."/>
            <person name="Choi C."/>
            <person name="Clum A."/>
            <person name="Coughlan A.Y."/>
            <person name="Deshpande S."/>
            <person name="Douglass A.P."/>
            <person name="Hanson S.J."/>
            <person name="Klenk H.-P."/>
            <person name="Labutti K."/>
            <person name="Lapidus A."/>
            <person name="Lindquist E."/>
            <person name="Lipzen A."/>
            <person name="Meier-Kolthoff J.P."/>
            <person name="Ohm R.A."/>
            <person name="Otillar R.P."/>
            <person name="Pangilinan J."/>
            <person name="Peng Y."/>
            <person name="Rokas A."/>
            <person name="Rosa C.A."/>
            <person name="Scheuner C."/>
            <person name="Sibirny A.A."/>
            <person name="Slot J.C."/>
            <person name="Stielow J.B."/>
            <person name="Sun H."/>
            <person name="Kurtzman C.P."/>
            <person name="Blackwell M."/>
            <person name="Grigoriev I.V."/>
            <person name="Jeffries T.W."/>
        </authorList>
    </citation>
    <scope>NUCLEOTIDE SEQUENCE [LARGE SCALE GENOMIC DNA]</scope>
    <source>
        <strain evidence="7">NRRL Y-12698</strain>
    </source>
</reference>
<dbReference type="GO" id="GO:0052745">
    <property type="term" value="F:inositol phosphate phosphatase activity"/>
    <property type="evidence" value="ECO:0007669"/>
    <property type="project" value="EnsemblFungi"/>
</dbReference>
<dbReference type="InterPro" id="IPR015797">
    <property type="entry name" value="NUDIX_hydrolase-like_dom_sf"/>
</dbReference>
<dbReference type="SUPFAM" id="SSF55811">
    <property type="entry name" value="Nudix"/>
    <property type="match status" value="1"/>
</dbReference>
<dbReference type="GO" id="GO:0005634">
    <property type="term" value="C:nucleus"/>
    <property type="evidence" value="ECO:0007669"/>
    <property type="project" value="TreeGrafter"/>
</dbReference>
<feature type="domain" description="Nudix hydrolase" evidence="5">
    <location>
        <begin position="23"/>
        <end position="163"/>
    </location>
</feature>
<dbReference type="EMBL" id="KV454426">
    <property type="protein sequence ID" value="ODQ82598.1"/>
    <property type="molecule type" value="Genomic_DNA"/>
</dbReference>
<dbReference type="GO" id="GO:0052843">
    <property type="term" value="F:inositol-1-diphosphate-2,3,4,5,6-pentakisphosphate diphosphatase activity"/>
    <property type="evidence" value="ECO:0007669"/>
    <property type="project" value="EnsemblFungi"/>
</dbReference>
<dbReference type="GO" id="GO:0008796">
    <property type="term" value="F:bis(5'-nucleosyl)-tetraphosphatase activity"/>
    <property type="evidence" value="ECO:0007669"/>
    <property type="project" value="EnsemblFungi"/>
</dbReference>
<comment type="cofactor">
    <cofactor evidence="1">
        <name>Mg(2+)</name>
        <dbReference type="ChEBI" id="CHEBI:18420"/>
    </cofactor>
</comment>
<evidence type="ECO:0000313" key="7">
    <source>
        <dbReference type="Proteomes" id="UP000094336"/>
    </source>
</evidence>
<dbReference type="Pfam" id="PF00293">
    <property type="entry name" value="NUDIX"/>
    <property type="match status" value="1"/>
</dbReference>
<proteinExistence type="predicted"/>
<dbReference type="GO" id="GO:0071543">
    <property type="term" value="P:diphosphoinositol polyphosphate metabolic process"/>
    <property type="evidence" value="ECO:0007669"/>
    <property type="project" value="TreeGrafter"/>
</dbReference>
<evidence type="ECO:0000259" key="5">
    <source>
        <dbReference type="PROSITE" id="PS51462"/>
    </source>
</evidence>
<keyword evidence="3" id="KW-0378">Hydrolase</keyword>
<dbReference type="GO" id="GO:1990174">
    <property type="term" value="F:phosphodiesterase decapping endonuclease activity"/>
    <property type="evidence" value="ECO:0007669"/>
    <property type="project" value="EnsemblFungi"/>
</dbReference>
<keyword evidence="4" id="KW-0460">Magnesium</keyword>
<dbReference type="GO" id="GO:0006798">
    <property type="term" value="P:polyphosphate catabolic process"/>
    <property type="evidence" value="ECO:0007669"/>
    <property type="project" value="EnsemblFungi"/>
</dbReference>
<dbReference type="GO" id="GO:1901911">
    <property type="term" value="P:adenosine 5'-(hexahydrogen pentaphosphate) catabolic process"/>
    <property type="evidence" value="ECO:0007669"/>
    <property type="project" value="EnsemblFungi"/>
</dbReference>
<evidence type="ECO:0000256" key="3">
    <source>
        <dbReference type="ARBA" id="ARBA00022801"/>
    </source>
</evidence>
<keyword evidence="2" id="KW-0479">Metal-binding</keyword>
<dbReference type="InterPro" id="IPR000086">
    <property type="entry name" value="NUDIX_hydrolase_dom"/>
</dbReference>
<organism evidence="6 7">
    <name type="scientific">Babjeviella inositovora NRRL Y-12698</name>
    <dbReference type="NCBI Taxonomy" id="984486"/>
    <lineage>
        <taxon>Eukaryota</taxon>
        <taxon>Fungi</taxon>
        <taxon>Dikarya</taxon>
        <taxon>Ascomycota</taxon>
        <taxon>Saccharomycotina</taxon>
        <taxon>Pichiomycetes</taxon>
        <taxon>Serinales incertae sedis</taxon>
        <taxon>Babjeviella</taxon>
    </lineage>
</organism>
<accession>A0A1E3QYA1</accession>
<evidence type="ECO:0000313" key="6">
    <source>
        <dbReference type="EMBL" id="ODQ82598.1"/>
    </source>
</evidence>